<evidence type="ECO:0000313" key="2">
    <source>
        <dbReference type="Proteomes" id="UP001153269"/>
    </source>
</evidence>
<comment type="caution">
    <text evidence="1">The sequence shown here is derived from an EMBL/GenBank/DDBJ whole genome shotgun (WGS) entry which is preliminary data.</text>
</comment>
<sequence length="157" mass="17065">MAHITALPYSRIRLHGTQPPHRCLGSRAAPQGQRVSGGRGSVGVACECSPTYPPHTLSIFLSPPLRLSTVHDRAVPPSLLFHPPPCAFAGLLRWPTDLSADEGGWWMLRGRCRTPQLWLCSPPFRNPPALLCGGLGLAVIQRLRRAPNSNSPRSRGV</sequence>
<name>A0A9N7VDX5_PLEPL</name>
<organism evidence="1 2">
    <name type="scientific">Pleuronectes platessa</name>
    <name type="common">European plaice</name>
    <dbReference type="NCBI Taxonomy" id="8262"/>
    <lineage>
        <taxon>Eukaryota</taxon>
        <taxon>Metazoa</taxon>
        <taxon>Chordata</taxon>
        <taxon>Craniata</taxon>
        <taxon>Vertebrata</taxon>
        <taxon>Euteleostomi</taxon>
        <taxon>Actinopterygii</taxon>
        <taxon>Neopterygii</taxon>
        <taxon>Teleostei</taxon>
        <taxon>Neoteleostei</taxon>
        <taxon>Acanthomorphata</taxon>
        <taxon>Carangaria</taxon>
        <taxon>Pleuronectiformes</taxon>
        <taxon>Pleuronectoidei</taxon>
        <taxon>Pleuronectidae</taxon>
        <taxon>Pleuronectes</taxon>
    </lineage>
</organism>
<gene>
    <name evidence="1" type="ORF">PLEPLA_LOCUS35299</name>
</gene>
<reference evidence="1" key="1">
    <citation type="submission" date="2020-03" db="EMBL/GenBank/DDBJ databases">
        <authorList>
            <person name="Weist P."/>
        </authorList>
    </citation>
    <scope>NUCLEOTIDE SEQUENCE</scope>
</reference>
<keyword evidence="2" id="KW-1185">Reference proteome</keyword>
<accession>A0A9N7VDX5</accession>
<proteinExistence type="predicted"/>
<dbReference type="EMBL" id="CADEAL010003953">
    <property type="protein sequence ID" value="CAB1447619.1"/>
    <property type="molecule type" value="Genomic_DNA"/>
</dbReference>
<protein>
    <submittedName>
        <fullName evidence="1">Uncharacterized protein</fullName>
    </submittedName>
</protein>
<evidence type="ECO:0000313" key="1">
    <source>
        <dbReference type="EMBL" id="CAB1447619.1"/>
    </source>
</evidence>
<dbReference type="AlphaFoldDB" id="A0A9N7VDX5"/>
<dbReference type="Proteomes" id="UP001153269">
    <property type="component" value="Unassembled WGS sequence"/>
</dbReference>